<sequence>MVSETVEEKGPLYPDYLPFYDPLEKVEMVGPFEHDDPGHRADPSFPNLLEKATNVVELSPHCGTELQGVQLSELSTQGLDELALMVAERGCLVLRDQTFTDLGFEKQKKIASHFGPLHKHGWMPHPKNGPEEFVIVYDSKE</sequence>
<keyword evidence="6" id="KW-0408">Iron</keyword>
<dbReference type="InterPro" id="IPR042098">
    <property type="entry name" value="TauD-like_sf"/>
</dbReference>
<dbReference type="Gene3D" id="3.60.130.10">
    <property type="entry name" value="Clavaminate synthase-like"/>
    <property type="match status" value="1"/>
</dbReference>
<evidence type="ECO:0000256" key="5">
    <source>
        <dbReference type="ARBA" id="ARBA00023002"/>
    </source>
</evidence>
<organism evidence="8 9">
    <name type="scientific">Penicillium atrosanguineum</name>
    <dbReference type="NCBI Taxonomy" id="1132637"/>
    <lineage>
        <taxon>Eukaryota</taxon>
        <taxon>Fungi</taxon>
        <taxon>Dikarya</taxon>
        <taxon>Ascomycota</taxon>
        <taxon>Pezizomycotina</taxon>
        <taxon>Eurotiomycetes</taxon>
        <taxon>Eurotiomycetidae</taxon>
        <taxon>Eurotiales</taxon>
        <taxon>Aspergillaceae</taxon>
        <taxon>Penicillium</taxon>
    </lineage>
</organism>
<dbReference type="InterPro" id="IPR051323">
    <property type="entry name" value="AtsK-like"/>
</dbReference>
<reference evidence="8" key="1">
    <citation type="submission" date="2022-12" db="EMBL/GenBank/DDBJ databases">
        <authorList>
            <person name="Petersen C."/>
        </authorList>
    </citation>
    <scope>NUCLEOTIDE SEQUENCE</scope>
    <source>
        <strain evidence="8">IBT 21472</strain>
    </source>
</reference>
<evidence type="ECO:0000313" key="9">
    <source>
        <dbReference type="Proteomes" id="UP001147746"/>
    </source>
</evidence>
<dbReference type="EMBL" id="JAPZBO010000009">
    <property type="protein sequence ID" value="KAJ5303515.1"/>
    <property type="molecule type" value="Genomic_DNA"/>
</dbReference>
<proteinExistence type="inferred from homology"/>
<dbReference type="Pfam" id="PF02668">
    <property type="entry name" value="TauD"/>
    <property type="match status" value="1"/>
</dbReference>
<evidence type="ECO:0000256" key="1">
    <source>
        <dbReference type="ARBA" id="ARBA00001954"/>
    </source>
</evidence>
<dbReference type="GO" id="GO:0005737">
    <property type="term" value="C:cytoplasm"/>
    <property type="evidence" value="ECO:0007669"/>
    <property type="project" value="TreeGrafter"/>
</dbReference>
<accession>A0A9W9PPX8</accession>
<dbReference type="GO" id="GO:0046872">
    <property type="term" value="F:metal ion binding"/>
    <property type="evidence" value="ECO:0007669"/>
    <property type="project" value="UniProtKB-KW"/>
</dbReference>
<evidence type="ECO:0000256" key="6">
    <source>
        <dbReference type="ARBA" id="ARBA00023004"/>
    </source>
</evidence>
<evidence type="ECO:0000313" key="8">
    <source>
        <dbReference type="EMBL" id="KAJ5303515.1"/>
    </source>
</evidence>
<evidence type="ECO:0000256" key="3">
    <source>
        <dbReference type="ARBA" id="ARBA00022723"/>
    </source>
</evidence>
<feature type="domain" description="TauD/TfdA-like" evidence="7">
    <location>
        <begin position="57"/>
        <end position="134"/>
    </location>
</feature>
<protein>
    <recommendedName>
        <fullName evidence="7">TauD/TfdA-like domain-containing protein</fullName>
    </recommendedName>
</protein>
<keyword evidence="9" id="KW-1185">Reference proteome</keyword>
<keyword evidence="5" id="KW-0560">Oxidoreductase</keyword>
<comment type="similarity">
    <text evidence="2">Belongs to the TfdA dioxygenase family.</text>
</comment>
<reference evidence="8" key="2">
    <citation type="journal article" date="2023" name="IMA Fungus">
        <title>Comparative genomic study of the Penicillium genus elucidates a diverse pangenome and 15 lateral gene transfer events.</title>
        <authorList>
            <person name="Petersen C."/>
            <person name="Sorensen T."/>
            <person name="Nielsen M.R."/>
            <person name="Sondergaard T.E."/>
            <person name="Sorensen J.L."/>
            <person name="Fitzpatrick D.A."/>
            <person name="Frisvad J.C."/>
            <person name="Nielsen K.L."/>
        </authorList>
    </citation>
    <scope>NUCLEOTIDE SEQUENCE</scope>
    <source>
        <strain evidence="8">IBT 21472</strain>
    </source>
</reference>
<comment type="caution">
    <text evidence="8">The sequence shown here is derived from an EMBL/GenBank/DDBJ whole genome shotgun (WGS) entry which is preliminary data.</text>
</comment>
<name>A0A9W9PPX8_9EURO</name>
<dbReference type="Proteomes" id="UP001147746">
    <property type="component" value="Unassembled WGS sequence"/>
</dbReference>
<dbReference type="AlphaFoldDB" id="A0A9W9PPX8"/>
<dbReference type="SUPFAM" id="SSF51197">
    <property type="entry name" value="Clavaminate synthase-like"/>
    <property type="match status" value="1"/>
</dbReference>
<keyword evidence="3" id="KW-0479">Metal-binding</keyword>
<keyword evidence="4" id="KW-0223">Dioxygenase</keyword>
<gene>
    <name evidence="8" type="ORF">N7476_010314</name>
</gene>
<dbReference type="GO" id="GO:0016706">
    <property type="term" value="F:2-oxoglutarate-dependent dioxygenase activity"/>
    <property type="evidence" value="ECO:0007669"/>
    <property type="project" value="TreeGrafter"/>
</dbReference>
<dbReference type="InterPro" id="IPR003819">
    <property type="entry name" value="TauD/TfdA-like"/>
</dbReference>
<evidence type="ECO:0000256" key="2">
    <source>
        <dbReference type="ARBA" id="ARBA00005896"/>
    </source>
</evidence>
<dbReference type="PANTHER" id="PTHR30468">
    <property type="entry name" value="ALPHA-KETOGLUTARATE-DEPENDENT SULFONATE DIOXYGENASE"/>
    <property type="match status" value="1"/>
</dbReference>
<evidence type="ECO:0000256" key="4">
    <source>
        <dbReference type="ARBA" id="ARBA00022964"/>
    </source>
</evidence>
<evidence type="ECO:0000259" key="7">
    <source>
        <dbReference type="Pfam" id="PF02668"/>
    </source>
</evidence>
<dbReference type="PANTHER" id="PTHR30468:SF1">
    <property type="entry name" value="ALPHA-KETOGLUTARATE-DEPENDENT SULFONATE DIOXYGENASE"/>
    <property type="match status" value="1"/>
</dbReference>
<comment type="cofactor">
    <cofactor evidence="1">
        <name>Fe(2+)</name>
        <dbReference type="ChEBI" id="CHEBI:29033"/>
    </cofactor>
</comment>